<feature type="region of interest" description="Disordered" evidence="1">
    <location>
        <begin position="312"/>
        <end position="332"/>
    </location>
</feature>
<evidence type="ECO:0000313" key="3">
    <source>
        <dbReference type="EMBL" id="KAK7205055.1"/>
    </source>
</evidence>
<dbReference type="SUPFAM" id="SSF46934">
    <property type="entry name" value="UBA-like"/>
    <property type="match status" value="1"/>
</dbReference>
<protein>
    <recommendedName>
        <fullName evidence="2">SEP domain-containing protein</fullName>
    </recommendedName>
</protein>
<feature type="domain" description="SEP" evidence="2">
    <location>
        <begin position="249"/>
        <end position="314"/>
    </location>
</feature>
<feature type="compositionally biased region" description="Low complexity" evidence="1">
    <location>
        <begin position="108"/>
        <end position="130"/>
    </location>
</feature>
<feature type="compositionally biased region" description="Acidic residues" evidence="1">
    <location>
        <begin position="53"/>
        <end position="70"/>
    </location>
</feature>
<feature type="compositionally biased region" description="Basic and acidic residues" evidence="1">
    <location>
        <begin position="132"/>
        <end position="141"/>
    </location>
</feature>
<dbReference type="EMBL" id="JBBJBU010000006">
    <property type="protein sequence ID" value="KAK7205055.1"/>
    <property type="molecule type" value="Genomic_DNA"/>
</dbReference>
<organism evidence="3 4">
    <name type="scientific">Myxozyma melibiosi</name>
    <dbReference type="NCBI Taxonomy" id="54550"/>
    <lineage>
        <taxon>Eukaryota</taxon>
        <taxon>Fungi</taxon>
        <taxon>Dikarya</taxon>
        <taxon>Ascomycota</taxon>
        <taxon>Saccharomycotina</taxon>
        <taxon>Lipomycetes</taxon>
        <taxon>Lipomycetales</taxon>
        <taxon>Lipomycetaceae</taxon>
        <taxon>Myxozyma</taxon>
    </lineage>
</organism>
<proteinExistence type="predicted"/>
<name>A0ABR1F5E2_9ASCO</name>
<accession>A0ABR1F5E2</accession>
<dbReference type="SUPFAM" id="SSF102848">
    <property type="entry name" value="NSFL1 (p97 ATPase) cofactor p47, SEP domain"/>
    <property type="match status" value="1"/>
</dbReference>
<dbReference type="GeneID" id="90038207"/>
<feature type="compositionally biased region" description="Gly residues" evidence="1">
    <location>
        <begin position="319"/>
        <end position="332"/>
    </location>
</feature>
<dbReference type="Proteomes" id="UP001498771">
    <property type="component" value="Unassembled WGS sequence"/>
</dbReference>
<dbReference type="Pfam" id="PF08059">
    <property type="entry name" value="SEP"/>
    <property type="match status" value="1"/>
</dbReference>
<feature type="compositionally biased region" description="Low complexity" evidence="1">
    <location>
        <begin position="221"/>
        <end position="241"/>
    </location>
</feature>
<dbReference type="SMART" id="SM00553">
    <property type="entry name" value="SEP"/>
    <property type="match status" value="1"/>
</dbReference>
<comment type="caution">
    <text evidence="3">The sequence shown here is derived from an EMBL/GenBank/DDBJ whole genome shotgun (WGS) entry which is preliminary data.</text>
</comment>
<feature type="region of interest" description="Disordered" evidence="1">
    <location>
        <begin position="216"/>
        <end position="246"/>
    </location>
</feature>
<dbReference type="Gene3D" id="1.10.8.10">
    <property type="entry name" value="DNA helicase RuvA subunit, C-terminal domain"/>
    <property type="match status" value="1"/>
</dbReference>
<dbReference type="InterPro" id="IPR036241">
    <property type="entry name" value="NSFL1C_SEP_dom_sf"/>
</dbReference>
<dbReference type="Pfam" id="PF14555">
    <property type="entry name" value="UBA_4"/>
    <property type="match status" value="1"/>
</dbReference>
<feature type="compositionally biased region" description="Low complexity" evidence="1">
    <location>
        <begin position="87"/>
        <end position="97"/>
    </location>
</feature>
<keyword evidence="4" id="KW-1185">Reference proteome</keyword>
<gene>
    <name evidence="3" type="ORF">BZA70DRAFT_278977</name>
</gene>
<evidence type="ECO:0000256" key="1">
    <source>
        <dbReference type="SAM" id="MobiDB-lite"/>
    </source>
</evidence>
<dbReference type="PANTHER" id="PTHR23333:SF20">
    <property type="entry name" value="NSFL1 COFACTOR P47"/>
    <property type="match status" value="1"/>
</dbReference>
<feature type="region of interest" description="Disordered" evidence="1">
    <location>
        <begin position="48"/>
        <end position="184"/>
    </location>
</feature>
<dbReference type="CDD" id="cd14273">
    <property type="entry name" value="UBA_TAP-C_like"/>
    <property type="match status" value="1"/>
</dbReference>
<dbReference type="InterPro" id="IPR009060">
    <property type="entry name" value="UBA-like_sf"/>
</dbReference>
<dbReference type="InterPro" id="IPR012989">
    <property type="entry name" value="SEP_domain"/>
</dbReference>
<dbReference type="PROSITE" id="PS51399">
    <property type="entry name" value="SEP"/>
    <property type="match status" value="1"/>
</dbReference>
<dbReference type="Gene3D" id="3.30.420.210">
    <property type="entry name" value="SEP domain"/>
    <property type="match status" value="1"/>
</dbReference>
<evidence type="ECO:0000259" key="2">
    <source>
        <dbReference type="PROSITE" id="PS51399"/>
    </source>
</evidence>
<dbReference type="RefSeq" id="XP_064768088.1">
    <property type="nucleotide sequence ID" value="XM_064912695.1"/>
</dbReference>
<evidence type="ECO:0000313" key="4">
    <source>
        <dbReference type="Proteomes" id="UP001498771"/>
    </source>
</evidence>
<dbReference type="PANTHER" id="PTHR23333">
    <property type="entry name" value="UBX DOMAIN CONTAINING PROTEIN"/>
    <property type="match status" value="1"/>
</dbReference>
<sequence length="332" mass="35359">MDAEIEQQNARIAKFAELTQATAEDARKYLDVAAWNLDYAVDLFFSSGGEGPGDADVDEEENDDDDDDAVLSDFPSATPARPTEQTLGSSSLSSLPSSDRHQHQQSPAAMSAADRAKRAAAAANRVRTLADLNKESSPAHDDDSDEGSSYGRAFGRRREDLFTGGEKSGLAVQNPDGPSIPEPTRLVSNILSRAERGGRAPEAEEARPAQRFYGSGHVLGAESSPAPASSSATAAASASPAAEEDLNTPVTRTLTFWRDGFTIENGELMAYDDPVNQEILRAIDGGRAPLHLLNVRPGQAVDMRVERRMNDDYEPPMPAGGGFHGKGFTLGG</sequence>
<reference evidence="3 4" key="1">
    <citation type="submission" date="2024-03" db="EMBL/GenBank/DDBJ databases">
        <title>Genome-scale model development and genomic sequencing of the oleaginous clade Lipomyces.</title>
        <authorList>
            <consortium name="Lawrence Berkeley National Laboratory"/>
            <person name="Czajka J.J."/>
            <person name="Han Y."/>
            <person name="Kim J."/>
            <person name="Mondo S.J."/>
            <person name="Hofstad B.A."/>
            <person name="Robles A."/>
            <person name="Haridas S."/>
            <person name="Riley R."/>
            <person name="LaButti K."/>
            <person name="Pangilinan J."/>
            <person name="Andreopoulos W."/>
            <person name="Lipzen A."/>
            <person name="Yan J."/>
            <person name="Wang M."/>
            <person name="Ng V."/>
            <person name="Grigoriev I.V."/>
            <person name="Spatafora J.W."/>
            <person name="Magnuson J.K."/>
            <person name="Baker S.E."/>
            <person name="Pomraning K.R."/>
        </authorList>
    </citation>
    <scope>NUCLEOTIDE SEQUENCE [LARGE SCALE GENOMIC DNA]</scope>
    <source>
        <strain evidence="3 4">Phaff 52-87</strain>
    </source>
</reference>